<feature type="binding site" evidence="2">
    <location>
        <position position="165"/>
    </location>
    <ligand>
        <name>acetyl-CoA</name>
        <dbReference type="ChEBI" id="CHEBI:57288"/>
    </ligand>
</feature>
<dbReference type="InterPro" id="IPR041561">
    <property type="entry name" value="PglD_N"/>
</dbReference>
<evidence type="ECO:0000256" key="2">
    <source>
        <dbReference type="PIRSR" id="PIRSR620019-2"/>
    </source>
</evidence>
<dbReference type="CDD" id="cd03360">
    <property type="entry name" value="LbH_AT_putative"/>
    <property type="match status" value="1"/>
</dbReference>
<feature type="binding site" evidence="2">
    <location>
        <position position="68"/>
    </location>
    <ligand>
        <name>substrate</name>
    </ligand>
</feature>
<feature type="active site" description="Proton acceptor" evidence="1">
    <location>
        <position position="135"/>
    </location>
</feature>
<dbReference type="Proteomes" id="UP000809273">
    <property type="component" value="Unassembled WGS sequence"/>
</dbReference>
<dbReference type="NCBIfam" id="TIGR03570">
    <property type="entry name" value="NeuD_NnaD"/>
    <property type="match status" value="1"/>
</dbReference>
<sequence>MKAPRNLWVFGAGGHGMVVAETAMESGLKVSGFLDDDEGKWGSTVLGLPVSGGRSVVRQGDRVILGIGDNNRRREAGEWLDKTGVSLLTVRSRWAMVSISAVVGDGVVMIGPVVVNAAARIGKGVILNTASTVDHECVISDYVHIAPGVNLAGNVTVGQNSFIGIGAKVIPGIKIGKDCAIGAGCVIVRDVKDGSRVV</sequence>
<dbReference type="EMBL" id="JAFGIX010000092">
    <property type="protein sequence ID" value="MBN1574891.1"/>
    <property type="molecule type" value="Genomic_DNA"/>
</dbReference>
<dbReference type="SUPFAM" id="SSF51161">
    <property type="entry name" value="Trimeric LpxA-like enzymes"/>
    <property type="match status" value="1"/>
</dbReference>
<dbReference type="Pfam" id="PF00132">
    <property type="entry name" value="Hexapep"/>
    <property type="match status" value="1"/>
</dbReference>
<evidence type="ECO:0000313" key="4">
    <source>
        <dbReference type="EMBL" id="MBN1574891.1"/>
    </source>
</evidence>
<reference evidence="4" key="1">
    <citation type="journal article" date="2021" name="Environ. Microbiol.">
        <title>Genomic characterization of three novel Desulfobacterota classes expand the metabolic and phylogenetic diversity of the phylum.</title>
        <authorList>
            <person name="Murphy C.L."/>
            <person name="Biggerstaff J."/>
            <person name="Eichhorn A."/>
            <person name="Ewing E."/>
            <person name="Shahan R."/>
            <person name="Soriano D."/>
            <person name="Stewart S."/>
            <person name="VanMol K."/>
            <person name="Walker R."/>
            <person name="Walters P."/>
            <person name="Elshahed M.S."/>
            <person name="Youssef N.H."/>
        </authorList>
    </citation>
    <scope>NUCLEOTIDE SEQUENCE</scope>
    <source>
        <strain evidence="4">Zod_Metabat.24</strain>
    </source>
</reference>
<comment type="caution">
    <text evidence="4">The sequence shown here is derived from an EMBL/GenBank/DDBJ whole genome shotgun (WGS) entry which is preliminary data.</text>
</comment>
<feature type="domain" description="PglD N-terminal" evidence="3">
    <location>
        <begin position="6"/>
        <end position="76"/>
    </location>
</feature>
<dbReference type="PANTHER" id="PTHR43300">
    <property type="entry name" value="ACETYLTRANSFERASE"/>
    <property type="match status" value="1"/>
</dbReference>
<dbReference type="InterPro" id="IPR011004">
    <property type="entry name" value="Trimer_LpxA-like_sf"/>
</dbReference>
<accession>A0A9D8PPD8</accession>
<dbReference type="PANTHER" id="PTHR43300:SF7">
    <property type="entry name" value="UDP-N-ACETYLBACILLOSAMINE N-ACETYLTRANSFERASE"/>
    <property type="match status" value="1"/>
</dbReference>
<organism evidence="4 5">
    <name type="scientific">Candidatus Zymogenus saltonus</name>
    <dbReference type="NCBI Taxonomy" id="2844893"/>
    <lineage>
        <taxon>Bacteria</taxon>
        <taxon>Deltaproteobacteria</taxon>
        <taxon>Candidatus Zymogenia</taxon>
        <taxon>Candidatus Zymogeniales</taxon>
        <taxon>Candidatus Zymogenaceae</taxon>
        <taxon>Candidatus Zymogenus</taxon>
    </lineage>
</organism>
<dbReference type="InterPro" id="IPR050179">
    <property type="entry name" value="Trans_hexapeptide_repeat"/>
</dbReference>
<dbReference type="Gene3D" id="2.160.10.10">
    <property type="entry name" value="Hexapeptide repeat proteins"/>
    <property type="match status" value="1"/>
</dbReference>
<dbReference type="InterPro" id="IPR020019">
    <property type="entry name" value="AcTrfase_PglD-like"/>
</dbReference>
<evidence type="ECO:0000256" key="1">
    <source>
        <dbReference type="PIRSR" id="PIRSR620019-1"/>
    </source>
</evidence>
<dbReference type="Pfam" id="PF17836">
    <property type="entry name" value="PglD_N"/>
    <property type="match status" value="1"/>
</dbReference>
<protein>
    <submittedName>
        <fullName evidence="4">Acetyltransferase</fullName>
    </submittedName>
</protein>
<evidence type="ECO:0000313" key="5">
    <source>
        <dbReference type="Proteomes" id="UP000809273"/>
    </source>
</evidence>
<gene>
    <name evidence="4" type="ORF">JW984_16970</name>
</gene>
<dbReference type="InterPro" id="IPR001451">
    <property type="entry name" value="Hexapep"/>
</dbReference>
<proteinExistence type="predicted"/>
<dbReference type="AlphaFoldDB" id="A0A9D8PPD8"/>
<evidence type="ECO:0000259" key="3">
    <source>
        <dbReference type="Pfam" id="PF17836"/>
    </source>
</evidence>
<feature type="binding site" evidence="2">
    <location>
        <position position="144"/>
    </location>
    <ligand>
        <name>acetyl-CoA</name>
        <dbReference type="ChEBI" id="CHEBI:57288"/>
    </ligand>
</feature>
<reference evidence="4" key="2">
    <citation type="submission" date="2021-01" db="EMBL/GenBank/DDBJ databases">
        <authorList>
            <person name="Hahn C.R."/>
            <person name="Youssef N.H."/>
            <person name="Elshahed M."/>
        </authorList>
    </citation>
    <scope>NUCLEOTIDE SEQUENCE</scope>
    <source>
        <strain evidence="4">Zod_Metabat.24</strain>
    </source>
</reference>
<feature type="binding site" evidence="2">
    <location>
        <begin position="35"/>
        <end position="36"/>
    </location>
    <ligand>
        <name>substrate</name>
    </ligand>
</feature>
<name>A0A9D8PPD8_9DELT</name>
<feature type="site" description="Increases basicity of active site His" evidence="1">
    <location>
        <position position="136"/>
    </location>
</feature>
<dbReference type="Gene3D" id="3.40.50.20">
    <property type="match status" value="1"/>
</dbReference>